<reference evidence="2 3" key="1">
    <citation type="submission" date="2019-07" db="EMBL/GenBank/DDBJ databases">
        <title>Characterization of Brevibacillus brevis HK544, as a potential biocontrol agent.</title>
        <authorList>
            <person name="Kim H."/>
        </authorList>
    </citation>
    <scope>NUCLEOTIDE SEQUENCE [LARGE SCALE GENOMIC DNA]</scope>
    <source>
        <strain evidence="2 3">HK544</strain>
    </source>
</reference>
<dbReference type="PANTHER" id="PTHR21525">
    <property type="entry name" value="MOTILE SPERM PROTEIN"/>
    <property type="match status" value="1"/>
</dbReference>
<dbReference type="AlphaFoldDB" id="A0A517IFG0"/>
<dbReference type="PANTHER" id="PTHR21525:SF9">
    <property type="entry name" value="CHANNEL_COLICIN DOMAIN-CONTAINING PROTEIN"/>
    <property type="match status" value="1"/>
</dbReference>
<dbReference type="EMBL" id="CP042161">
    <property type="protein sequence ID" value="QDS37636.1"/>
    <property type="molecule type" value="Genomic_DNA"/>
</dbReference>
<proteinExistence type="predicted"/>
<feature type="compositionally biased region" description="Pro residues" evidence="1">
    <location>
        <begin position="657"/>
        <end position="667"/>
    </location>
</feature>
<dbReference type="Proteomes" id="UP000317713">
    <property type="component" value="Chromosome"/>
</dbReference>
<protein>
    <recommendedName>
        <fullName evidence="4">Phage tail tape measure protein</fullName>
    </recommendedName>
</protein>
<gene>
    <name evidence="2" type="ORF">FPS98_28700</name>
</gene>
<evidence type="ECO:0000256" key="1">
    <source>
        <dbReference type="SAM" id="MobiDB-lite"/>
    </source>
</evidence>
<evidence type="ECO:0000313" key="2">
    <source>
        <dbReference type="EMBL" id="QDS37636.1"/>
    </source>
</evidence>
<sequence length="737" mass="76920">MAGTMSETFDAYSGIVGKYDDLEKNFLGSLTSTIEKALGTTLSSVAQEAQATEREKTLFEAGGKGKEQLLKIEETSVTIRELNPDIKKDQAYNLMAKAELVHASNGLKYAEKAGMLKYTTRFTEDEIMKMMSSIEISTGDESTVRQSNAVQYLSNKGGGAATGKFVESMAHFNLQNGKLLNTPEKMAATYVSMGNLLNDFKTYGALYENAMKMSDNGDLAAILEKHYKAQNKKDAKAKAAQDIATLNRSLATGEKETINIALGKLLMTFSSIQDKTLQQSAFDTLTGDAGVDVANGLREVKDISTGAFVPEMGKESAYKVGNEAVNAHQLSAQNDAYYKTGQAQAMARNEAMEIATLYAEQMSGINTAISKAAEGVMGSFNSLDESIKGTAIFAGGLLLLGSALNIHATSQLKKFKDLRTTIEKFPQEATGGKDCCCCCDGTQRPSSKKKSEKKSSPDRPPTGEKSASNSGGPQGQAGKTKNNAPTTSTAGKKQPDAGGGNPQKEAEKTDGKNKNQNSAPTTSAEGNQPGPDSGGNHAETGKAASKGGWKQLLKGGLRRVPLLGTLLGVTAIAGSENKLDTAAQVGAEALGGWGGAAAGAATGAVIGSVLPGIGTAIGGVVGGVIGGMGGSFAGGAIYDGIKSWWQGTPAQSATMQPPLPAGPPIPNLSPVSNDPVKSQPVSITIPQITVPLHVQGVLQDIPTMLKMLSDPSVAQRIKDIIERSLLDALETRGGVTT</sequence>
<feature type="region of interest" description="Disordered" evidence="1">
    <location>
        <begin position="442"/>
        <end position="547"/>
    </location>
</feature>
<organism evidence="2 3">
    <name type="scientific">Brevibacillus brevis</name>
    <name type="common">Bacillus brevis</name>
    <dbReference type="NCBI Taxonomy" id="1393"/>
    <lineage>
        <taxon>Bacteria</taxon>
        <taxon>Bacillati</taxon>
        <taxon>Bacillota</taxon>
        <taxon>Bacilli</taxon>
        <taxon>Bacillales</taxon>
        <taxon>Paenibacillaceae</taxon>
        <taxon>Brevibacillus</taxon>
    </lineage>
</organism>
<feature type="compositionally biased region" description="Polar residues" evidence="1">
    <location>
        <begin position="465"/>
        <end position="491"/>
    </location>
</feature>
<feature type="compositionally biased region" description="Polar residues" evidence="1">
    <location>
        <begin position="514"/>
        <end position="526"/>
    </location>
</feature>
<evidence type="ECO:0000313" key="3">
    <source>
        <dbReference type="Proteomes" id="UP000317713"/>
    </source>
</evidence>
<feature type="region of interest" description="Disordered" evidence="1">
    <location>
        <begin position="656"/>
        <end position="676"/>
    </location>
</feature>
<accession>A0A517IFG0</accession>
<evidence type="ECO:0008006" key="4">
    <source>
        <dbReference type="Google" id="ProtNLM"/>
    </source>
</evidence>
<name>A0A517IFG0_BREBE</name>
<feature type="compositionally biased region" description="Basic and acidic residues" evidence="1">
    <location>
        <begin position="504"/>
        <end position="513"/>
    </location>
</feature>
<dbReference type="RefSeq" id="WP_144619147.1">
    <property type="nucleotide sequence ID" value="NZ_CP042161.1"/>
</dbReference>